<dbReference type="PANTHER" id="PTHR21497">
    <property type="entry name" value="UBIQUITIN LIGASE E3 ALPHA-RELATED"/>
    <property type="match status" value="1"/>
</dbReference>
<dbReference type="PANTHER" id="PTHR21497:SF39">
    <property type="entry name" value="E3 UBIQUITIN-PROTEIN LIGASE UBR3"/>
    <property type="match status" value="1"/>
</dbReference>
<dbReference type="EMBL" id="UZAM01014136">
    <property type="protein sequence ID" value="VDP32171.1"/>
    <property type="molecule type" value="Genomic_DNA"/>
</dbReference>
<name>A0A183J3N0_9BILA</name>
<gene>
    <name evidence="3" type="ORF">SBAD_LOCUS10479</name>
</gene>
<dbReference type="GO" id="GO:0005737">
    <property type="term" value="C:cytoplasm"/>
    <property type="evidence" value="ECO:0007669"/>
    <property type="project" value="TreeGrafter"/>
</dbReference>
<dbReference type="GO" id="GO:0016567">
    <property type="term" value="P:protein ubiquitination"/>
    <property type="evidence" value="ECO:0007669"/>
    <property type="project" value="UniProtKB-UniRule"/>
</dbReference>
<dbReference type="GO" id="GO:0000151">
    <property type="term" value="C:ubiquitin ligase complex"/>
    <property type="evidence" value="ECO:0007669"/>
    <property type="project" value="TreeGrafter"/>
</dbReference>
<accession>A0A183J3N0</accession>
<evidence type="ECO:0000313" key="4">
    <source>
        <dbReference type="Proteomes" id="UP000270296"/>
    </source>
</evidence>
<keyword evidence="1" id="KW-0862">Zinc</keyword>
<dbReference type="Proteomes" id="UP000270296">
    <property type="component" value="Unassembled WGS sequence"/>
</dbReference>
<keyword evidence="4" id="KW-1185">Reference proteome</keyword>
<keyword evidence="1" id="KW-0833">Ubl conjugation pathway</keyword>
<reference evidence="5" key="1">
    <citation type="submission" date="2016-06" db="UniProtKB">
        <authorList>
            <consortium name="WormBaseParasite"/>
        </authorList>
    </citation>
    <scope>IDENTIFICATION</scope>
</reference>
<dbReference type="GO" id="GO:0071596">
    <property type="term" value="P:ubiquitin-dependent protein catabolic process via the N-end rule pathway"/>
    <property type="evidence" value="ECO:0007669"/>
    <property type="project" value="UniProtKB-UniRule"/>
</dbReference>
<dbReference type="GO" id="GO:0008270">
    <property type="term" value="F:zinc ion binding"/>
    <property type="evidence" value="ECO:0007669"/>
    <property type="project" value="UniProtKB-UniRule"/>
</dbReference>
<dbReference type="UniPathway" id="UPA00143"/>
<protein>
    <recommendedName>
        <fullName evidence="1">E3 ubiquitin-protein ligase</fullName>
        <ecNumber evidence="1">2.3.2.27</ecNumber>
    </recommendedName>
</protein>
<organism evidence="5">
    <name type="scientific">Soboliphyme baturini</name>
    <dbReference type="NCBI Taxonomy" id="241478"/>
    <lineage>
        <taxon>Eukaryota</taxon>
        <taxon>Metazoa</taxon>
        <taxon>Ecdysozoa</taxon>
        <taxon>Nematoda</taxon>
        <taxon>Enoplea</taxon>
        <taxon>Dorylaimia</taxon>
        <taxon>Dioctophymatida</taxon>
        <taxon>Dioctophymatoidea</taxon>
        <taxon>Soboliphymatidae</taxon>
        <taxon>Soboliphyme</taxon>
    </lineage>
</organism>
<keyword evidence="1" id="KW-0808">Transferase</keyword>
<evidence type="ECO:0000313" key="3">
    <source>
        <dbReference type="EMBL" id="VDP32171.1"/>
    </source>
</evidence>
<dbReference type="InterPro" id="IPR044046">
    <property type="entry name" value="E3_ligase_UBR-like_C"/>
</dbReference>
<evidence type="ECO:0000259" key="2">
    <source>
        <dbReference type="Pfam" id="PF18995"/>
    </source>
</evidence>
<dbReference type="AlphaFoldDB" id="A0A183J3N0"/>
<comment type="function">
    <text evidence="1">Ubiquitin ligase protein which is a component of the N-end rule pathway. Recognizes and binds to proteins bearing specific N-terminal residues that are destabilizing according to the N-end rule, leading to their ubiquitination and subsequent degradation.</text>
</comment>
<dbReference type="Pfam" id="PF18995">
    <property type="entry name" value="PRT6_C"/>
    <property type="match status" value="1"/>
</dbReference>
<comment type="pathway">
    <text evidence="1">Protein modification; protein ubiquitination.</text>
</comment>
<dbReference type="InterPro" id="IPR039164">
    <property type="entry name" value="UBR1-like"/>
</dbReference>
<sequence length="154" mass="18045">MVPRPWILPKMIDLPRSFEVFFRQHHNRICPTCQTSPREVLICLLCGTLVCHSANCCMANGLTEIESHRNECGVGTAVYLSVQTSVVSVVRGRRVCEWGSLYLDAHGEEDRELKRGRPLFLSEERYAFLQRQWLSHRFDLDCRNWYWLVFNGQR</sequence>
<comment type="similarity">
    <text evidence="1">Belongs to the E3 ubiquitin-protein ligase UBR1-like family.</text>
</comment>
<dbReference type="OrthoDB" id="15304at2759"/>
<evidence type="ECO:0000256" key="1">
    <source>
        <dbReference type="RuleBase" id="RU366018"/>
    </source>
</evidence>
<evidence type="ECO:0000313" key="5">
    <source>
        <dbReference type="WBParaSite" id="SBAD_0001084401-mRNA-1"/>
    </source>
</evidence>
<keyword evidence="1" id="KW-0479">Metal-binding</keyword>
<dbReference type="WBParaSite" id="SBAD_0001084401-mRNA-1">
    <property type="protein sequence ID" value="SBAD_0001084401-mRNA-1"/>
    <property type="gene ID" value="SBAD_0001084401"/>
</dbReference>
<dbReference type="GO" id="GO:0061630">
    <property type="term" value="F:ubiquitin protein ligase activity"/>
    <property type="evidence" value="ECO:0007669"/>
    <property type="project" value="UniProtKB-UniRule"/>
</dbReference>
<keyword evidence="1" id="KW-0863">Zinc-finger</keyword>
<comment type="catalytic activity">
    <reaction evidence="1">
        <text>S-ubiquitinyl-[E2 ubiquitin-conjugating enzyme]-L-cysteine + [acceptor protein]-L-lysine = [E2 ubiquitin-conjugating enzyme]-L-cysteine + N(6)-ubiquitinyl-[acceptor protein]-L-lysine.</text>
        <dbReference type="EC" id="2.3.2.27"/>
    </reaction>
</comment>
<reference evidence="3 4" key="2">
    <citation type="submission" date="2018-11" db="EMBL/GenBank/DDBJ databases">
        <authorList>
            <consortium name="Pathogen Informatics"/>
        </authorList>
    </citation>
    <scope>NUCLEOTIDE SEQUENCE [LARGE SCALE GENOMIC DNA]</scope>
</reference>
<proteinExistence type="inferred from homology"/>
<feature type="domain" description="E3 ubiquitin-protein ligase UBR-like C-terminal" evidence="2">
    <location>
        <begin position="2"/>
        <end position="135"/>
    </location>
</feature>
<dbReference type="EC" id="2.3.2.27" evidence="1"/>